<evidence type="ECO:0000256" key="3">
    <source>
        <dbReference type="SAM" id="MobiDB-lite"/>
    </source>
</evidence>
<dbReference type="InterPro" id="IPR016186">
    <property type="entry name" value="C-type_lectin-like/link_sf"/>
</dbReference>
<dbReference type="Ensembl" id="ENSPKIT00000009275.1">
    <property type="protein sequence ID" value="ENSPKIP00000028495.1"/>
    <property type="gene ID" value="ENSPKIG00000010128.1"/>
</dbReference>
<accession>A0A3B3SE25</accession>
<feature type="compositionally biased region" description="Polar residues" evidence="3">
    <location>
        <begin position="53"/>
        <end position="62"/>
    </location>
</feature>
<proteinExistence type="predicted"/>
<dbReference type="PANTHER" id="PTHR46784:SF1">
    <property type="entry name" value="KILLER CELL LECTIN-LIKE RECEPTOR SUBFAMILY B MEMBER 1"/>
    <property type="match status" value="1"/>
</dbReference>
<evidence type="ECO:0000313" key="7">
    <source>
        <dbReference type="Proteomes" id="UP000261540"/>
    </source>
</evidence>
<dbReference type="InterPro" id="IPR001304">
    <property type="entry name" value="C-type_lectin-like"/>
</dbReference>
<dbReference type="AlphaFoldDB" id="A0A3B3SE25"/>
<dbReference type="Pfam" id="PF00059">
    <property type="entry name" value="Lectin_C"/>
    <property type="match status" value="1"/>
</dbReference>
<evidence type="ECO:0000256" key="4">
    <source>
        <dbReference type="SAM" id="Phobius"/>
    </source>
</evidence>
<dbReference type="GO" id="GO:0009986">
    <property type="term" value="C:cell surface"/>
    <property type="evidence" value="ECO:0007669"/>
    <property type="project" value="TreeGrafter"/>
</dbReference>
<protein>
    <submittedName>
        <fullName evidence="6">Killer cell lectin-like receptor subfamily B member 1A</fullName>
    </submittedName>
</protein>
<feature type="region of interest" description="Disordered" evidence="3">
    <location>
        <begin position="43"/>
        <end position="62"/>
    </location>
</feature>
<dbReference type="Gene3D" id="3.10.100.10">
    <property type="entry name" value="Mannose-Binding Protein A, subunit A"/>
    <property type="match status" value="1"/>
</dbReference>
<dbReference type="InterPro" id="IPR051527">
    <property type="entry name" value="KLR_subfamily_B"/>
</dbReference>
<organism evidence="6 7">
    <name type="scientific">Paramormyrops kingsleyae</name>
    <dbReference type="NCBI Taxonomy" id="1676925"/>
    <lineage>
        <taxon>Eukaryota</taxon>
        <taxon>Metazoa</taxon>
        <taxon>Chordata</taxon>
        <taxon>Craniata</taxon>
        <taxon>Vertebrata</taxon>
        <taxon>Euteleostomi</taxon>
        <taxon>Actinopterygii</taxon>
        <taxon>Neopterygii</taxon>
        <taxon>Teleostei</taxon>
        <taxon>Osteoglossocephala</taxon>
        <taxon>Osteoglossomorpha</taxon>
        <taxon>Osteoglossiformes</taxon>
        <taxon>Mormyridae</taxon>
        <taxon>Paramormyrops</taxon>
    </lineage>
</organism>
<dbReference type="GO" id="GO:0038023">
    <property type="term" value="F:signaling receptor activity"/>
    <property type="evidence" value="ECO:0007669"/>
    <property type="project" value="TreeGrafter"/>
</dbReference>
<keyword evidence="2" id="KW-1015">Disulfide bond</keyword>
<dbReference type="SUPFAM" id="SSF56436">
    <property type="entry name" value="C-type lectin-like"/>
    <property type="match status" value="1"/>
</dbReference>
<dbReference type="STRING" id="1676925.ENSPKIP00000028495"/>
<feature type="domain" description="C-type lectin" evidence="5">
    <location>
        <begin position="147"/>
        <end position="266"/>
    </location>
</feature>
<keyword evidence="7" id="KW-1185">Reference proteome</keyword>
<keyword evidence="4" id="KW-0472">Membrane</keyword>
<dbReference type="GO" id="GO:0005886">
    <property type="term" value="C:plasma membrane"/>
    <property type="evidence" value="ECO:0007669"/>
    <property type="project" value="TreeGrafter"/>
</dbReference>
<dbReference type="Proteomes" id="UP000261540">
    <property type="component" value="Unplaced"/>
</dbReference>
<dbReference type="SMART" id="SM00034">
    <property type="entry name" value="CLECT"/>
    <property type="match status" value="1"/>
</dbReference>
<keyword evidence="1 4" id="KW-1133">Transmembrane helix</keyword>
<dbReference type="GeneTree" id="ENSGT00940000178052"/>
<sequence>MSEEVCYSSVVFSTPYNSSAPVKNNEATVYAEVKKAELAPVKTVKTHPEQGDSRTTGQETWSPAQTPVKTEHRCQPQQGAIVFLSLTCASLLAGIIAVFVCYYLTTGQLRKDQTLLDEILQFSNFPVKQYCSKERRCSRCASGWMFNNSKCYFVDLDKPWKTWEDSRLECIKMGADLLTIQNKEEQMFIMNFAPTYYDEWHGYWIGLTGKAQDWVWINGSSLTTGFWADAGSQFKTHVLTNTGHKDKVLNSWRSVNSDMANRWICEDKALLF</sequence>
<evidence type="ECO:0000256" key="1">
    <source>
        <dbReference type="ARBA" id="ARBA00022989"/>
    </source>
</evidence>
<evidence type="ECO:0000256" key="2">
    <source>
        <dbReference type="ARBA" id="ARBA00023157"/>
    </source>
</evidence>
<feature type="transmembrane region" description="Helical" evidence="4">
    <location>
        <begin position="80"/>
        <end position="104"/>
    </location>
</feature>
<dbReference type="InterPro" id="IPR016187">
    <property type="entry name" value="CTDL_fold"/>
</dbReference>
<dbReference type="Ensembl" id="ENSPKIT00000009294.1">
    <property type="protein sequence ID" value="ENSPKIP00000028514.1"/>
    <property type="gene ID" value="ENSPKIG00000010128.1"/>
</dbReference>
<dbReference type="PROSITE" id="PS50041">
    <property type="entry name" value="C_TYPE_LECTIN_2"/>
    <property type="match status" value="1"/>
</dbReference>
<reference evidence="6" key="1">
    <citation type="submission" date="2025-05" db="UniProtKB">
        <authorList>
            <consortium name="Ensembl"/>
        </authorList>
    </citation>
    <scope>IDENTIFICATION</scope>
</reference>
<dbReference type="PANTHER" id="PTHR46784">
    <property type="entry name" value="KILLER CELL LECTIN-LIKE RECEPTOR SUBFAMILY B MEMBER 1"/>
    <property type="match status" value="1"/>
</dbReference>
<keyword evidence="4" id="KW-0812">Transmembrane</keyword>
<name>A0A3B3SE25_9TELE</name>
<evidence type="ECO:0000313" key="6">
    <source>
        <dbReference type="Ensembl" id="ENSPKIP00000028495.1"/>
    </source>
</evidence>
<dbReference type="GO" id="GO:0042269">
    <property type="term" value="P:regulation of natural killer cell mediated cytotoxicity"/>
    <property type="evidence" value="ECO:0007669"/>
    <property type="project" value="TreeGrafter"/>
</dbReference>
<evidence type="ECO:0000259" key="5">
    <source>
        <dbReference type="PROSITE" id="PS50041"/>
    </source>
</evidence>